<dbReference type="EMBL" id="JAAAJB010000908">
    <property type="protein sequence ID" value="KAG0250026.1"/>
    <property type="molecule type" value="Genomic_DNA"/>
</dbReference>
<feature type="chain" id="PRO_5040156791" evidence="1">
    <location>
        <begin position="23"/>
        <end position="327"/>
    </location>
</feature>
<dbReference type="Proteomes" id="UP000807716">
    <property type="component" value="Unassembled WGS sequence"/>
</dbReference>
<organism evidence="2 3">
    <name type="scientific">Actinomortierella ambigua</name>
    <dbReference type="NCBI Taxonomy" id="1343610"/>
    <lineage>
        <taxon>Eukaryota</taxon>
        <taxon>Fungi</taxon>
        <taxon>Fungi incertae sedis</taxon>
        <taxon>Mucoromycota</taxon>
        <taxon>Mortierellomycotina</taxon>
        <taxon>Mortierellomycetes</taxon>
        <taxon>Mortierellales</taxon>
        <taxon>Mortierellaceae</taxon>
        <taxon>Actinomortierella</taxon>
    </lineage>
</organism>
<protein>
    <submittedName>
        <fullName evidence="2">Uncharacterized protein</fullName>
    </submittedName>
</protein>
<evidence type="ECO:0000313" key="3">
    <source>
        <dbReference type="Proteomes" id="UP000807716"/>
    </source>
</evidence>
<keyword evidence="3" id="KW-1185">Reference proteome</keyword>
<proteinExistence type="predicted"/>
<evidence type="ECO:0000256" key="1">
    <source>
        <dbReference type="SAM" id="SignalP"/>
    </source>
</evidence>
<dbReference type="AlphaFoldDB" id="A0A9P6TX68"/>
<keyword evidence="1" id="KW-0732">Signal</keyword>
<feature type="signal peptide" evidence="1">
    <location>
        <begin position="1"/>
        <end position="22"/>
    </location>
</feature>
<reference evidence="2" key="1">
    <citation type="journal article" date="2020" name="Fungal Divers.">
        <title>Resolving the Mortierellaceae phylogeny through synthesis of multi-gene phylogenetics and phylogenomics.</title>
        <authorList>
            <person name="Vandepol N."/>
            <person name="Liber J."/>
            <person name="Desiro A."/>
            <person name="Na H."/>
            <person name="Kennedy M."/>
            <person name="Barry K."/>
            <person name="Grigoriev I.V."/>
            <person name="Miller A.N."/>
            <person name="O'Donnell K."/>
            <person name="Stajich J.E."/>
            <person name="Bonito G."/>
        </authorList>
    </citation>
    <scope>NUCLEOTIDE SEQUENCE</scope>
    <source>
        <strain evidence="2">BC1065</strain>
    </source>
</reference>
<accession>A0A9P6TX68</accession>
<gene>
    <name evidence="2" type="ORF">DFQ27_009653</name>
</gene>
<comment type="caution">
    <text evidence="2">The sequence shown here is derived from an EMBL/GenBank/DDBJ whole genome shotgun (WGS) entry which is preliminary data.</text>
</comment>
<sequence length="327" mass="35178">MSEVVTLVLALLSVIPPDLNRGSLTFRVWVGRDRVETGVDLSESGGDIPEVQVWDTANKLNGQYYGNKKVKSNEQFTASLPLFRTSQIGNIWLLTRSSYGARTDAICLATFSWQASDNIPPSGEANSGVLPGDVLYLCGYAWNYSGHTLKGSGIRCAWLDADSTAPNSAYFININTGVMGQEGINFHKDSNLCGLGVGVASDGGLRKRAIEGDIAAHQKAFGNRARVHKSLSAIALCDSPTSWGSSFYSIDEGVFCDMSTKTKYQICDANSTKPCAAYEKTLKRDGSSKIVIRNPGARSSAKPKEFVAEYFITTDINGTVIDDGAGL</sequence>
<dbReference type="OrthoDB" id="2389719at2759"/>
<name>A0A9P6TX68_9FUNG</name>
<evidence type="ECO:0000313" key="2">
    <source>
        <dbReference type="EMBL" id="KAG0250026.1"/>
    </source>
</evidence>